<organism evidence="1 2">
    <name type="scientific">Coregonus suidteri</name>
    <dbReference type="NCBI Taxonomy" id="861788"/>
    <lineage>
        <taxon>Eukaryota</taxon>
        <taxon>Metazoa</taxon>
        <taxon>Chordata</taxon>
        <taxon>Craniata</taxon>
        <taxon>Vertebrata</taxon>
        <taxon>Euteleostomi</taxon>
        <taxon>Actinopterygii</taxon>
        <taxon>Neopterygii</taxon>
        <taxon>Teleostei</taxon>
        <taxon>Protacanthopterygii</taxon>
        <taxon>Salmoniformes</taxon>
        <taxon>Salmonidae</taxon>
        <taxon>Coregoninae</taxon>
        <taxon>Coregonus</taxon>
    </lineage>
</organism>
<gene>
    <name evidence="1" type="ORF">J4Q44_G00179580</name>
</gene>
<proteinExistence type="predicted"/>
<reference evidence="1 2" key="1">
    <citation type="submission" date="2021-04" db="EMBL/GenBank/DDBJ databases">
        <authorList>
            <person name="De Guttry C."/>
            <person name="Zahm M."/>
            <person name="Klopp C."/>
            <person name="Cabau C."/>
            <person name="Louis A."/>
            <person name="Berthelot C."/>
            <person name="Parey E."/>
            <person name="Roest Crollius H."/>
            <person name="Montfort J."/>
            <person name="Robinson-Rechavi M."/>
            <person name="Bucao C."/>
            <person name="Bouchez O."/>
            <person name="Gislard M."/>
            <person name="Lluch J."/>
            <person name="Milhes M."/>
            <person name="Lampietro C."/>
            <person name="Lopez Roques C."/>
            <person name="Donnadieu C."/>
            <person name="Braasch I."/>
            <person name="Desvignes T."/>
            <person name="Postlethwait J."/>
            <person name="Bobe J."/>
            <person name="Wedekind C."/>
            <person name="Guiguen Y."/>
        </authorList>
    </citation>
    <scope>NUCLEOTIDE SEQUENCE [LARGE SCALE GENOMIC DNA]</scope>
    <source>
        <strain evidence="1">Cs_M1</strain>
        <tissue evidence="1">Blood</tissue>
    </source>
</reference>
<accession>A0AAN8LMF9</accession>
<comment type="caution">
    <text evidence="1">The sequence shown here is derived from an EMBL/GenBank/DDBJ whole genome shotgun (WGS) entry which is preliminary data.</text>
</comment>
<evidence type="ECO:0000313" key="2">
    <source>
        <dbReference type="Proteomes" id="UP001356427"/>
    </source>
</evidence>
<keyword evidence="2" id="KW-1185">Reference proteome</keyword>
<dbReference type="Proteomes" id="UP001356427">
    <property type="component" value="Unassembled WGS sequence"/>
</dbReference>
<protein>
    <submittedName>
        <fullName evidence="1">Uncharacterized protein</fullName>
    </submittedName>
</protein>
<sequence length="109" mass="11966">MNSGSEVMFTYSEGGSWVSLRTGCSFLPFHFRVLVVGLWLPFICQINPLPDDAGLCYLKTRGRRKNLAVSLISMLFNCACVAGTNDDGVFVRSDILNRGFINGCCVCAM</sequence>
<dbReference type="EMBL" id="JAGTTL010000015">
    <property type="protein sequence ID" value="KAK6312294.1"/>
    <property type="molecule type" value="Genomic_DNA"/>
</dbReference>
<name>A0AAN8LMF9_9TELE</name>
<dbReference type="AlphaFoldDB" id="A0AAN8LMF9"/>
<evidence type="ECO:0000313" key="1">
    <source>
        <dbReference type="EMBL" id="KAK6312294.1"/>
    </source>
</evidence>